<evidence type="ECO:0000256" key="1">
    <source>
        <dbReference type="SAM" id="Phobius"/>
    </source>
</evidence>
<protein>
    <submittedName>
        <fullName evidence="2">Uncharacterized protein</fullName>
    </submittedName>
</protein>
<feature type="non-terminal residue" evidence="2">
    <location>
        <position position="1"/>
    </location>
</feature>
<keyword evidence="1" id="KW-0472">Membrane</keyword>
<organism evidence="2 3">
    <name type="scientific">Kipferlia bialata</name>
    <dbReference type="NCBI Taxonomy" id="797122"/>
    <lineage>
        <taxon>Eukaryota</taxon>
        <taxon>Metamonada</taxon>
        <taxon>Carpediemonas-like organisms</taxon>
        <taxon>Kipferlia</taxon>
    </lineage>
</organism>
<proteinExistence type="predicted"/>
<feature type="transmembrane region" description="Helical" evidence="1">
    <location>
        <begin position="30"/>
        <end position="52"/>
    </location>
</feature>
<keyword evidence="1" id="KW-0812">Transmembrane</keyword>
<sequence>MSAVVDWSVKAYQVTIDTCFEYYVTPSFELFVKGFQAITFLLALLSLFRIIASYKGHFYDGSVLRERIYSVLVVLASLISVV</sequence>
<evidence type="ECO:0000313" key="3">
    <source>
        <dbReference type="Proteomes" id="UP000265618"/>
    </source>
</evidence>
<reference evidence="2 3" key="1">
    <citation type="journal article" date="2018" name="PLoS ONE">
        <title>The draft genome of Kipferlia bialata reveals reductive genome evolution in fornicate parasites.</title>
        <authorList>
            <person name="Tanifuji G."/>
            <person name="Takabayashi S."/>
            <person name="Kume K."/>
            <person name="Takagi M."/>
            <person name="Nakayama T."/>
            <person name="Kamikawa R."/>
            <person name="Inagaki Y."/>
            <person name="Hashimoto T."/>
        </authorList>
    </citation>
    <scope>NUCLEOTIDE SEQUENCE [LARGE SCALE GENOMIC DNA]</scope>
    <source>
        <strain evidence="2">NY0173</strain>
    </source>
</reference>
<keyword evidence="3" id="KW-1185">Reference proteome</keyword>
<accession>A0A9K3CY50</accession>
<keyword evidence="1" id="KW-1133">Transmembrane helix</keyword>
<comment type="caution">
    <text evidence="2">The sequence shown here is derived from an EMBL/GenBank/DDBJ whole genome shotgun (WGS) entry which is preliminary data.</text>
</comment>
<name>A0A9K3CY50_9EUKA</name>
<dbReference type="EMBL" id="BDIP01001464">
    <property type="protein sequence ID" value="GIQ84456.1"/>
    <property type="molecule type" value="Genomic_DNA"/>
</dbReference>
<dbReference type="Proteomes" id="UP000265618">
    <property type="component" value="Unassembled WGS sequence"/>
</dbReference>
<evidence type="ECO:0000313" key="2">
    <source>
        <dbReference type="EMBL" id="GIQ84456.1"/>
    </source>
</evidence>
<dbReference type="AlphaFoldDB" id="A0A9K3CY50"/>
<gene>
    <name evidence="2" type="ORF">KIPB_005949</name>
</gene>